<dbReference type="Gene3D" id="3.30.450.40">
    <property type="match status" value="1"/>
</dbReference>
<dbReference type="GO" id="GO:0010181">
    <property type="term" value="F:FMN binding"/>
    <property type="evidence" value="ECO:0007669"/>
    <property type="project" value="InterPro"/>
</dbReference>
<dbReference type="SMART" id="SM00903">
    <property type="entry name" value="Flavin_Reduct"/>
    <property type="match status" value="1"/>
</dbReference>
<evidence type="ECO:0000256" key="2">
    <source>
        <dbReference type="ARBA" id="ARBA00023002"/>
    </source>
</evidence>
<dbReference type="PANTHER" id="PTHR30466">
    <property type="entry name" value="FLAVIN REDUCTASE"/>
    <property type="match status" value="1"/>
</dbReference>
<evidence type="ECO:0000259" key="3">
    <source>
        <dbReference type="SMART" id="SM00903"/>
    </source>
</evidence>
<dbReference type="InterPro" id="IPR029016">
    <property type="entry name" value="GAF-like_dom_sf"/>
</dbReference>
<organism evidence="4 5">
    <name type="scientific">Nocardioides anomalus</name>
    <dbReference type="NCBI Taxonomy" id="2712223"/>
    <lineage>
        <taxon>Bacteria</taxon>
        <taxon>Bacillati</taxon>
        <taxon>Actinomycetota</taxon>
        <taxon>Actinomycetes</taxon>
        <taxon>Propionibacteriales</taxon>
        <taxon>Nocardioidaceae</taxon>
        <taxon>Nocardioides</taxon>
    </lineage>
</organism>
<dbReference type="Pfam" id="PF01613">
    <property type="entry name" value="Flavin_Reduct"/>
    <property type="match status" value="1"/>
</dbReference>
<gene>
    <name evidence="4" type="ORF">G5V58_08725</name>
</gene>
<keyword evidence="2" id="KW-0560">Oxidoreductase</keyword>
<dbReference type="KEGG" id="nano:G5V58_08725"/>
<reference evidence="4 5" key="1">
    <citation type="submission" date="2020-02" db="EMBL/GenBank/DDBJ databases">
        <title>Full genome sequence of Nocardioides sp. R-3366.</title>
        <authorList>
            <person name="Im W.-T."/>
        </authorList>
    </citation>
    <scope>NUCLEOTIDE SEQUENCE [LARGE SCALE GENOMIC DNA]</scope>
    <source>
        <strain evidence="4 5">R-3366</strain>
    </source>
</reference>
<dbReference type="PANTHER" id="PTHR30466:SF11">
    <property type="entry name" value="FLAVIN-DEPENDENT MONOOXYGENASE, REDUCTASE SUBUNIT HSAB"/>
    <property type="match status" value="1"/>
</dbReference>
<dbReference type="EMBL" id="CP049257">
    <property type="protein sequence ID" value="QIG42842.1"/>
    <property type="molecule type" value="Genomic_DNA"/>
</dbReference>
<dbReference type="RefSeq" id="WP_165231160.1">
    <property type="nucleotide sequence ID" value="NZ_CP049257.1"/>
</dbReference>
<evidence type="ECO:0000256" key="1">
    <source>
        <dbReference type="ARBA" id="ARBA00008898"/>
    </source>
</evidence>
<name>A0A6G6WC72_9ACTN</name>
<sequence length="349" mass="36654">MGGSPFDRHWFRQVLGQYPTGVCVVTAVTPAGARSGMVVGSFTSVSLDPPMVAFFPSAGSQTWPELSGASAFCVNVLAADQEPVARRFATAPAASRFDGVGARSSPAGAPLLDGVVAWIDCTPASVQAAGDHFVVLGDVTALGIESSKLPLLFFRGGYGSFSPLSFTASDAEGVLTRQLRCLDLVRPVLRRLPDSGLRCLVTTRSGDRVVVLGRLEPPAPEGATEPTALVGPEALSQPHGAAVFDAWGPGVDDRSARHHHPDAADRLALVRERGCALGPVEPPTLDDDALRAVETVTVPVLDADGDVVLAITADGFRQEPEAVREVVRMLRAYGDEATRLVRGRSLARS</sequence>
<dbReference type="GO" id="GO:0042602">
    <property type="term" value="F:riboflavin reductase (NADPH) activity"/>
    <property type="evidence" value="ECO:0007669"/>
    <property type="project" value="TreeGrafter"/>
</dbReference>
<comment type="similarity">
    <text evidence="1">Belongs to the non-flavoprotein flavin reductase family.</text>
</comment>
<dbReference type="InterPro" id="IPR012349">
    <property type="entry name" value="Split_barrel_FMN-bd"/>
</dbReference>
<dbReference type="SUPFAM" id="SSF55781">
    <property type="entry name" value="GAF domain-like"/>
    <property type="match status" value="1"/>
</dbReference>
<proteinExistence type="inferred from homology"/>
<evidence type="ECO:0000313" key="4">
    <source>
        <dbReference type="EMBL" id="QIG42842.1"/>
    </source>
</evidence>
<dbReference type="AlphaFoldDB" id="A0A6G6WC72"/>
<dbReference type="Gene3D" id="2.30.110.10">
    <property type="entry name" value="Electron Transport, Fmn-binding Protein, Chain A"/>
    <property type="match status" value="1"/>
</dbReference>
<dbReference type="SUPFAM" id="SSF50475">
    <property type="entry name" value="FMN-binding split barrel"/>
    <property type="match status" value="1"/>
</dbReference>
<accession>A0A6G6WC72</accession>
<dbReference type="Proteomes" id="UP000502996">
    <property type="component" value="Chromosome"/>
</dbReference>
<dbReference type="InterPro" id="IPR002563">
    <property type="entry name" value="Flavin_Rdtase-like_dom"/>
</dbReference>
<protein>
    <recommendedName>
        <fullName evidence="3">Flavin reductase like domain-containing protein</fullName>
    </recommendedName>
</protein>
<dbReference type="InterPro" id="IPR050268">
    <property type="entry name" value="NADH-dep_flavin_reductase"/>
</dbReference>
<keyword evidence="5" id="KW-1185">Reference proteome</keyword>
<feature type="domain" description="Flavin reductase like" evidence="3">
    <location>
        <begin position="15"/>
        <end position="160"/>
    </location>
</feature>
<evidence type="ECO:0000313" key="5">
    <source>
        <dbReference type="Proteomes" id="UP000502996"/>
    </source>
</evidence>